<keyword evidence="6" id="KW-0328">Glycosyltransferase</keyword>
<dbReference type="SUPFAM" id="SSF69179">
    <property type="entry name" value="Integrin domains"/>
    <property type="match status" value="1"/>
</dbReference>
<dbReference type="Pfam" id="PF08725">
    <property type="entry name" value="Integrin_b_cyt"/>
    <property type="match status" value="1"/>
</dbReference>
<evidence type="ECO:0000313" key="20">
    <source>
        <dbReference type="EMBL" id="KPM05726.1"/>
    </source>
</evidence>
<dbReference type="Pfam" id="PF01762">
    <property type="entry name" value="Galactosyl_T"/>
    <property type="match status" value="1"/>
</dbReference>
<comment type="caution">
    <text evidence="20">The sequence shown here is derived from an EMBL/GenBank/DDBJ whole genome shotgun (WGS) entry which is preliminary data.</text>
</comment>
<accession>A0A132A417</accession>
<evidence type="ECO:0000256" key="7">
    <source>
        <dbReference type="ARBA" id="ARBA00022679"/>
    </source>
</evidence>
<dbReference type="GO" id="GO:0009986">
    <property type="term" value="C:cell surface"/>
    <property type="evidence" value="ECO:0007669"/>
    <property type="project" value="TreeGrafter"/>
</dbReference>
<dbReference type="AlphaFoldDB" id="A0A132A417"/>
<dbReference type="EMBL" id="JXLN01010445">
    <property type="protein sequence ID" value="KPM05726.1"/>
    <property type="molecule type" value="Genomic_DNA"/>
</dbReference>
<evidence type="ECO:0000256" key="3">
    <source>
        <dbReference type="ARBA" id="ARBA00007449"/>
    </source>
</evidence>
<dbReference type="SMART" id="SM01241">
    <property type="entry name" value="Integrin_b_cyt"/>
    <property type="match status" value="1"/>
</dbReference>
<evidence type="ECO:0000256" key="19">
    <source>
        <dbReference type="RuleBase" id="RU000633"/>
    </source>
</evidence>
<dbReference type="VEuPathDB" id="VectorBase:SSCA001081"/>
<dbReference type="GO" id="GO:0008305">
    <property type="term" value="C:integrin complex"/>
    <property type="evidence" value="ECO:0007669"/>
    <property type="project" value="TreeGrafter"/>
</dbReference>
<dbReference type="Gene3D" id="1.20.5.100">
    <property type="entry name" value="Cytochrome c1, transmembrane anchor, C-terminal"/>
    <property type="match status" value="1"/>
</dbReference>
<keyword evidence="15 19" id="KW-0401">Integrin</keyword>
<dbReference type="GO" id="GO:0005925">
    <property type="term" value="C:focal adhesion"/>
    <property type="evidence" value="ECO:0007669"/>
    <property type="project" value="TreeGrafter"/>
</dbReference>
<evidence type="ECO:0000256" key="5">
    <source>
        <dbReference type="ARBA" id="ARBA00022536"/>
    </source>
</evidence>
<sequence length="796" mass="91570">MLVMLGGILIPNNGKCQLFGNRYLKSRIYDYPSMYHIAELAQLKKFHIIFTVSDQVTQQYQTLSDVIGSNARVASLKVNDETIAELIDEVYRNISNQIELGIEDNPDHIDIEIWTNCGNAKGPFIRTSKCSFVGKPKIEFEIKIKLKHCPQSNSSSIARIGLLNKNEAVSIEIDPICQCACEIFDFETNSSKCSFNGTFSCGICTKCNGIRSGKNCECDPLKPIDSRKPDFHCRPDSDSRPCKGHGQCVCGQCVCDEMFAGIFCQEDQSACFRNGVKCSNHGQCVQSRCVCDSTFTGRFCECPLQNDTCLTNNPNGQLCNGRGECQCGRCKCLVPTSIGSHCQHCPQCDQQFHCRLLRSCVPQFREQFCLTHFDPISNTSIEHDCDFDLCNTKIWHHLFEFKEIEKIDRNKKFNNGSFEIAPETTWYKAQFLILGLISILIFKCVTNYLDRKEYERFKKEIAEANFALLENPLYKEVTSQFKNPVVINQRDCYPNETPIFVHTAAATNGKYFQRRQVIRRTWAREASKYNMRVLFVMGVPKDLSIERSLKAEADLNHDLLQFNFVENYYNLTLKAISLLKWSYRHCSQSLYMVKTDDDVVLNMPMLYQLVKQRKIPSGLTGLVMTTPANREQGHKWHMPEHLYPKNSYEFLAGFSYLLSMDKLKSFLKTIVTYPGPILDIDDLFLTGIVADYGRIRRNNSFRFKFFCGTDVCTMETSLAMHACPSAKNSEYMYRFWKNADRLSCYKHFRINRNFRRPRRSLNVSDSKNLEEIESKFIEHLIQNNLLVGFRFRSIAS</sequence>
<evidence type="ECO:0000256" key="14">
    <source>
        <dbReference type="ARBA" id="ARBA00023034"/>
    </source>
</evidence>
<dbReference type="InterPro" id="IPR057073">
    <property type="entry name" value="EGF_integrin_2"/>
</dbReference>
<dbReference type="InterPro" id="IPR014836">
    <property type="entry name" value="Integrin_bsu_cyt_dom"/>
</dbReference>
<keyword evidence="10" id="KW-0677">Repeat</keyword>
<dbReference type="PROSITE" id="PS00243">
    <property type="entry name" value="I_EGF_1"/>
    <property type="match status" value="1"/>
</dbReference>
<comment type="subcellular location">
    <subcellularLocation>
        <location evidence="19">Cell membrane</location>
        <topology evidence="19">Single-pass type I membrane protein</topology>
    </subcellularLocation>
    <subcellularLocation>
        <location evidence="1">Golgi apparatus membrane</location>
        <topology evidence="1">Single-pass type II membrane protein</topology>
    </subcellularLocation>
    <subcellularLocation>
        <location evidence="2">Membrane</location>
        <topology evidence="2">Single-pass type I membrane protein</topology>
    </subcellularLocation>
</comment>
<keyword evidence="9" id="KW-0732">Signal</keyword>
<evidence type="ECO:0000256" key="8">
    <source>
        <dbReference type="ARBA" id="ARBA00022692"/>
    </source>
</evidence>
<gene>
    <name evidence="20" type="ORF">QR98_0041950</name>
</gene>
<dbReference type="InterPro" id="IPR040622">
    <property type="entry name" value="EGF_integrin_1"/>
</dbReference>
<evidence type="ECO:0000256" key="12">
    <source>
        <dbReference type="ARBA" id="ARBA00022968"/>
    </source>
</evidence>
<keyword evidence="16" id="KW-0472">Membrane</keyword>
<dbReference type="FunFam" id="2.10.25.10:FF:000043">
    <property type="entry name" value="Integrin beta"/>
    <property type="match status" value="1"/>
</dbReference>
<evidence type="ECO:0000256" key="6">
    <source>
        <dbReference type="ARBA" id="ARBA00022676"/>
    </source>
</evidence>
<dbReference type="Proteomes" id="UP000616769">
    <property type="component" value="Unassembled WGS sequence"/>
</dbReference>
<keyword evidence="17" id="KW-1015">Disulfide bond</keyword>
<evidence type="ECO:0000256" key="1">
    <source>
        <dbReference type="ARBA" id="ARBA00004323"/>
    </source>
</evidence>
<dbReference type="PANTHER" id="PTHR10082">
    <property type="entry name" value="INTEGRIN BETA SUBUNIT"/>
    <property type="match status" value="1"/>
</dbReference>
<dbReference type="InterPro" id="IPR000742">
    <property type="entry name" value="EGF"/>
</dbReference>
<dbReference type="GO" id="GO:0007229">
    <property type="term" value="P:integrin-mediated signaling pathway"/>
    <property type="evidence" value="ECO:0007669"/>
    <property type="project" value="UniProtKB-KW"/>
</dbReference>
<dbReference type="PRINTS" id="PR01186">
    <property type="entry name" value="INTEGRINB"/>
</dbReference>
<dbReference type="Pfam" id="PF00362">
    <property type="entry name" value="Integrin_beta"/>
    <property type="match status" value="1"/>
</dbReference>
<dbReference type="SUPFAM" id="SSF53300">
    <property type="entry name" value="vWA-like"/>
    <property type="match status" value="1"/>
</dbReference>
<reference evidence="20 21" key="1">
    <citation type="journal article" date="2015" name="Parasit. Vectors">
        <title>Draft genome of the scabies mite.</title>
        <authorList>
            <person name="Rider S.D.Jr."/>
            <person name="Morgan M.S."/>
            <person name="Arlian L.G."/>
        </authorList>
    </citation>
    <scope>NUCLEOTIDE SEQUENCE [LARGE SCALE GENOMIC DNA]</scope>
    <source>
        <strain evidence="20">Arlian Lab</strain>
    </source>
</reference>
<dbReference type="GO" id="GO:0007160">
    <property type="term" value="P:cell-matrix adhesion"/>
    <property type="evidence" value="ECO:0007669"/>
    <property type="project" value="TreeGrafter"/>
</dbReference>
<evidence type="ECO:0000256" key="4">
    <source>
        <dbReference type="ARBA" id="ARBA00008661"/>
    </source>
</evidence>
<dbReference type="GO" id="GO:0016477">
    <property type="term" value="P:cell migration"/>
    <property type="evidence" value="ECO:0007669"/>
    <property type="project" value="TreeGrafter"/>
</dbReference>
<comment type="similarity">
    <text evidence="3 19">Belongs to the integrin beta chain family.</text>
</comment>
<dbReference type="GO" id="GO:0000139">
    <property type="term" value="C:Golgi membrane"/>
    <property type="evidence" value="ECO:0007669"/>
    <property type="project" value="UniProtKB-SubCell"/>
</dbReference>
<organism evidence="20 21">
    <name type="scientific">Sarcoptes scabiei</name>
    <name type="common">Itch mite</name>
    <name type="synonym">Acarus scabiei</name>
    <dbReference type="NCBI Taxonomy" id="52283"/>
    <lineage>
        <taxon>Eukaryota</taxon>
        <taxon>Metazoa</taxon>
        <taxon>Ecdysozoa</taxon>
        <taxon>Arthropoda</taxon>
        <taxon>Chelicerata</taxon>
        <taxon>Arachnida</taxon>
        <taxon>Acari</taxon>
        <taxon>Acariformes</taxon>
        <taxon>Sarcoptiformes</taxon>
        <taxon>Astigmata</taxon>
        <taxon>Psoroptidia</taxon>
        <taxon>Sarcoptoidea</taxon>
        <taxon>Sarcoptidae</taxon>
        <taxon>Sarcoptinae</taxon>
        <taxon>Sarcoptes</taxon>
    </lineage>
</organism>
<dbReference type="Pfam" id="PF23105">
    <property type="entry name" value="EGF_integrin"/>
    <property type="match status" value="1"/>
</dbReference>
<dbReference type="PROSITE" id="PS52047">
    <property type="entry name" value="I_EGF_2"/>
    <property type="match status" value="1"/>
</dbReference>
<dbReference type="Gene3D" id="2.10.25.10">
    <property type="entry name" value="Laminin"/>
    <property type="match status" value="4"/>
</dbReference>
<keyword evidence="11 19" id="KW-0130">Cell adhesion</keyword>
<dbReference type="InterPro" id="IPR057243">
    <property type="entry name" value="Integrin_I-EGF_CS"/>
</dbReference>
<evidence type="ECO:0000256" key="2">
    <source>
        <dbReference type="ARBA" id="ARBA00004479"/>
    </source>
</evidence>
<evidence type="ECO:0000256" key="18">
    <source>
        <dbReference type="ARBA" id="ARBA00023180"/>
    </source>
</evidence>
<keyword evidence="5" id="KW-0245">EGF-like domain</keyword>
<evidence type="ECO:0000256" key="9">
    <source>
        <dbReference type="ARBA" id="ARBA00022729"/>
    </source>
</evidence>
<evidence type="ECO:0000256" key="16">
    <source>
        <dbReference type="ARBA" id="ARBA00023136"/>
    </source>
</evidence>
<dbReference type="InterPro" id="IPR015812">
    <property type="entry name" value="Integrin_bsu"/>
</dbReference>
<dbReference type="InterPro" id="IPR002659">
    <property type="entry name" value="Glyco_trans_31"/>
</dbReference>
<keyword evidence="14" id="KW-0333">Golgi apparatus</keyword>
<keyword evidence="13" id="KW-1133">Transmembrane helix</keyword>
<dbReference type="InterPro" id="IPR032695">
    <property type="entry name" value="Integrin_dom_sf"/>
</dbReference>
<protein>
    <recommendedName>
        <fullName evidence="19">Integrin beta</fullName>
    </recommendedName>
</protein>
<dbReference type="GO" id="GO:0033627">
    <property type="term" value="P:cell adhesion mediated by integrin"/>
    <property type="evidence" value="ECO:0007669"/>
    <property type="project" value="TreeGrafter"/>
</dbReference>
<dbReference type="InterPro" id="IPR036465">
    <property type="entry name" value="vWFA_dom_sf"/>
</dbReference>
<comment type="similarity">
    <text evidence="4">Belongs to the glycosyltransferase 31 family.</text>
</comment>
<evidence type="ECO:0000256" key="10">
    <source>
        <dbReference type="ARBA" id="ARBA00022737"/>
    </source>
</evidence>
<evidence type="ECO:0000256" key="17">
    <source>
        <dbReference type="ARBA" id="ARBA00023157"/>
    </source>
</evidence>
<dbReference type="PROSITE" id="PS00022">
    <property type="entry name" value="EGF_1"/>
    <property type="match status" value="1"/>
</dbReference>
<dbReference type="InterPro" id="IPR002369">
    <property type="entry name" value="Integrin_bsu_VWA"/>
</dbReference>
<dbReference type="OrthoDB" id="410592at2759"/>
<dbReference type="PANTHER" id="PTHR10082:SF60">
    <property type="entry name" value="INTEGRIN BETA-PS"/>
    <property type="match status" value="1"/>
</dbReference>
<evidence type="ECO:0000256" key="11">
    <source>
        <dbReference type="ARBA" id="ARBA00022889"/>
    </source>
</evidence>
<evidence type="ECO:0000256" key="13">
    <source>
        <dbReference type="ARBA" id="ARBA00022989"/>
    </source>
</evidence>
<dbReference type="Gene3D" id="3.90.550.50">
    <property type="match status" value="1"/>
</dbReference>
<dbReference type="Pfam" id="PF18372">
    <property type="entry name" value="I-EGF_1"/>
    <property type="match status" value="1"/>
</dbReference>
<dbReference type="Gene3D" id="2.60.40.1510">
    <property type="entry name" value="ntegrin, alpha v. Chain A, domain 3"/>
    <property type="match status" value="1"/>
</dbReference>
<dbReference type="GO" id="GO:0007157">
    <property type="term" value="P:heterophilic cell-cell adhesion via plasma membrane cell adhesion molecules"/>
    <property type="evidence" value="ECO:0007669"/>
    <property type="project" value="UniProtKB-ARBA"/>
</dbReference>
<evidence type="ECO:0000313" key="21">
    <source>
        <dbReference type="Proteomes" id="UP000616769"/>
    </source>
</evidence>
<dbReference type="Gene3D" id="3.40.50.410">
    <property type="entry name" value="von Willebrand factor, type A domain"/>
    <property type="match status" value="1"/>
</dbReference>
<evidence type="ECO:0000256" key="15">
    <source>
        <dbReference type="ARBA" id="ARBA00023037"/>
    </source>
</evidence>
<keyword evidence="12" id="KW-0735">Signal-anchor</keyword>
<proteinExistence type="inferred from homology"/>
<keyword evidence="8 19" id="KW-0812">Transmembrane</keyword>
<dbReference type="GO" id="GO:0005178">
    <property type="term" value="F:integrin binding"/>
    <property type="evidence" value="ECO:0007669"/>
    <property type="project" value="TreeGrafter"/>
</dbReference>
<keyword evidence="18" id="KW-0325">Glycoprotein</keyword>
<keyword evidence="7" id="KW-0808">Transferase</keyword>
<name>A0A132A417_SARSC</name>
<dbReference type="SUPFAM" id="SSF57196">
    <property type="entry name" value="EGF/Laminin"/>
    <property type="match status" value="1"/>
</dbReference>
<dbReference type="GO" id="GO:0016758">
    <property type="term" value="F:hexosyltransferase activity"/>
    <property type="evidence" value="ECO:0007669"/>
    <property type="project" value="InterPro"/>
</dbReference>